<evidence type="ECO:0000313" key="3">
    <source>
        <dbReference type="Proteomes" id="UP000236343"/>
    </source>
</evidence>
<keyword evidence="1" id="KW-1133">Transmembrane helix</keyword>
<dbReference type="AlphaFoldDB" id="A0A2G8XLA2"/>
<dbReference type="EMBL" id="AGQR02008216">
    <property type="protein sequence ID" value="PIL95819.1"/>
    <property type="molecule type" value="Genomic_DNA"/>
</dbReference>
<evidence type="ECO:0000256" key="1">
    <source>
        <dbReference type="SAM" id="Phobius"/>
    </source>
</evidence>
<accession>A0A2G8XLA2</accession>
<keyword evidence="2" id="KW-0687">Ribonucleoprotein</keyword>
<protein>
    <submittedName>
        <fullName evidence="2">Putative ribosomal protein L6</fullName>
    </submittedName>
</protein>
<dbReference type="VEuPathDB" id="ToxoDB:TGCOUG_300608"/>
<gene>
    <name evidence="2" type="ORF">TGCOUG_300608</name>
</gene>
<feature type="transmembrane region" description="Helical" evidence="1">
    <location>
        <begin position="31"/>
        <end position="50"/>
    </location>
</feature>
<keyword evidence="1" id="KW-0472">Membrane</keyword>
<name>A0A2G8XLA2_TOXGO</name>
<keyword evidence="1" id="KW-0812">Transmembrane</keyword>
<keyword evidence="2" id="KW-0689">Ribosomal protein</keyword>
<evidence type="ECO:0000313" key="2">
    <source>
        <dbReference type="EMBL" id="PIL95819.1"/>
    </source>
</evidence>
<organism evidence="2 3">
    <name type="scientific">Toxoplasma gondii COUG</name>
    <dbReference type="NCBI Taxonomy" id="1074873"/>
    <lineage>
        <taxon>Eukaryota</taxon>
        <taxon>Sar</taxon>
        <taxon>Alveolata</taxon>
        <taxon>Apicomplexa</taxon>
        <taxon>Conoidasida</taxon>
        <taxon>Coccidia</taxon>
        <taxon>Eucoccidiorida</taxon>
        <taxon>Eimeriorina</taxon>
        <taxon>Sarcocystidae</taxon>
        <taxon>Toxoplasma</taxon>
    </lineage>
</organism>
<dbReference type="GO" id="GO:0005840">
    <property type="term" value="C:ribosome"/>
    <property type="evidence" value="ECO:0007669"/>
    <property type="project" value="UniProtKB-KW"/>
</dbReference>
<reference evidence="2 3" key="1">
    <citation type="journal article" date="2016" name="Nat. Commun.">
        <title>Local admixture of amplified and diversified secreted pathogenesis determinants shapes mosaic Toxoplasma gondii genomes.</title>
        <authorList>
            <person name="Lorenzi H."/>
            <person name="Khan A."/>
            <person name="Behnke M.S."/>
            <person name="Namasivayam S."/>
            <person name="Swapna L.S."/>
            <person name="Hadjithomas M."/>
            <person name="Karamycheva S."/>
            <person name="Pinney D."/>
            <person name="Brunk B.P."/>
            <person name="Ajioka J.W."/>
            <person name="Ajzenberg D."/>
            <person name="Boothroyd J.C."/>
            <person name="Boyle J.P."/>
            <person name="Darde M.L."/>
            <person name="Diaz-Miranda M.A."/>
            <person name="Dubey J.P."/>
            <person name="Fritz H.M."/>
            <person name="Gennari S.M."/>
            <person name="Gregory B.D."/>
            <person name="Kim K."/>
            <person name="Saeij J.P."/>
            <person name="Su C."/>
            <person name="White M.W."/>
            <person name="Zhu X.Q."/>
            <person name="Howe D.K."/>
            <person name="Rosenthal B.M."/>
            <person name="Grigg M.E."/>
            <person name="Parkinson J."/>
            <person name="Liu L."/>
            <person name="Kissinger J.C."/>
            <person name="Roos D.S."/>
            <person name="Sibley L.D."/>
        </authorList>
    </citation>
    <scope>NUCLEOTIDE SEQUENCE [LARGE SCALE GENOMIC DNA]</scope>
    <source>
        <strain evidence="2 3">COUG</strain>
    </source>
</reference>
<feature type="non-terminal residue" evidence="2">
    <location>
        <position position="55"/>
    </location>
</feature>
<sequence length="55" mass="7061">MKTFKIISNIYKKNYISYFWIWDNKIKINRLILIFYNIKFILLYNNIYFFPLRTR</sequence>
<comment type="caution">
    <text evidence="2">The sequence shown here is derived from an EMBL/GenBank/DDBJ whole genome shotgun (WGS) entry which is preliminary data.</text>
</comment>
<dbReference type="Proteomes" id="UP000236343">
    <property type="component" value="Unassembled WGS sequence"/>
</dbReference>
<proteinExistence type="predicted"/>